<dbReference type="SUPFAM" id="SSF53335">
    <property type="entry name" value="S-adenosyl-L-methionine-dependent methyltransferases"/>
    <property type="match status" value="1"/>
</dbReference>
<dbReference type="AlphaFoldDB" id="A0A0D6QUC8"/>
<dbReference type="PROSITE" id="PS51683">
    <property type="entry name" value="SAM_OMT_II"/>
    <property type="match status" value="1"/>
</dbReference>
<keyword evidence="3" id="KW-0949">S-adenosyl-L-methionine</keyword>
<evidence type="ECO:0000259" key="5">
    <source>
        <dbReference type="Pfam" id="PF00891"/>
    </source>
</evidence>
<evidence type="ECO:0000259" key="6">
    <source>
        <dbReference type="Pfam" id="PF08100"/>
    </source>
</evidence>
<dbReference type="InterPro" id="IPR001077">
    <property type="entry name" value="COMT_C"/>
</dbReference>
<keyword evidence="2" id="KW-0808">Transferase</keyword>
<name>A0A0D6QUC8_ARACU</name>
<dbReference type="SUPFAM" id="SSF46785">
    <property type="entry name" value="Winged helix' DNA-binding domain"/>
    <property type="match status" value="1"/>
</dbReference>
<dbReference type="EMBL" id="GCKF01047140">
    <property type="protein sequence ID" value="JAG93335.1"/>
    <property type="molecule type" value="Transcribed_RNA"/>
</dbReference>
<dbReference type="GO" id="GO:0046983">
    <property type="term" value="F:protein dimerization activity"/>
    <property type="evidence" value="ECO:0007669"/>
    <property type="project" value="InterPro"/>
</dbReference>
<sequence>MTVRTRIRNPAAGEVLASILVNMANGNEGRGALLELAYLCTFPMAARAAIILKVPEILAGAGGGPLTAKQIADRIPGTTTSEAKLDRLLQALATHGLFAVSDSSPRAYSLSAMSKLLVKEENEDGASLAPLFLLYTEPSQLEIMRFLHEAVLDEAVVPFEKCYGKPVYHFYAENPAMGELFHSAMSNLSTTVTKAALKSYDGFKDVKVLVDVGGSEGMNCSLVRAAHPHISAINFDMPFVVAKAPPIPGVEHRGGSMFESVPTGGDAILLKTVLHNWDDGVCGRILGNCYSALPSTGKVIIIENLLPEKIDESPASRLAASFDLAMMTVFKGGKERTAQQFQQLVESVGFKGFKVAAYGDVLSVMEACKL</sequence>
<reference evidence="7" key="1">
    <citation type="submission" date="2015-03" db="EMBL/GenBank/DDBJ databases">
        <title>A transcriptome of Araucaria cunninghamii, an australian fine timber species.</title>
        <authorList>
            <person name="Jing Yi C.J.Y."/>
            <person name="Yin San L.Y.S."/>
            <person name="Abdul Karim S.S."/>
            <person name="Wan Azmi N.N."/>
            <person name="Hercus R.R."/>
            <person name="Croft L.L."/>
        </authorList>
    </citation>
    <scope>NUCLEOTIDE SEQUENCE</scope>
    <source>
        <strain evidence="7">MI0301</strain>
        <tissue evidence="7">Leaf</tissue>
    </source>
</reference>
<dbReference type="PIRSF" id="PIRSF005739">
    <property type="entry name" value="O-mtase"/>
    <property type="match status" value="1"/>
</dbReference>
<evidence type="ECO:0000256" key="3">
    <source>
        <dbReference type="ARBA" id="ARBA00022691"/>
    </source>
</evidence>
<evidence type="ECO:0000256" key="2">
    <source>
        <dbReference type="ARBA" id="ARBA00022679"/>
    </source>
</evidence>
<dbReference type="GO" id="GO:0032259">
    <property type="term" value="P:methylation"/>
    <property type="evidence" value="ECO:0007669"/>
    <property type="project" value="UniProtKB-KW"/>
</dbReference>
<dbReference type="InterPro" id="IPR016461">
    <property type="entry name" value="COMT-like"/>
</dbReference>
<evidence type="ECO:0008006" key="8">
    <source>
        <dbReference type="Google" id="ProtNLM"/>
    </source>
</evidence>
<evidence type="ECO:0000256" key="4">
    <source>
        <dbReference type="PIRSR" id="PIRSR005739-1"/>
    </source>
</evidence>
<feature type="domain" description="O-methyltransferase C-terminal" evidence="5">
    <location>
        <begin position="147"/>
        <end position="351"/>
    </location>
</feature>
<proteinExistence type="predicted"/>
<dbReference type="Pfam" id="PF00891">
    <property type="entry name" value="Methyltransf_2"/>
    <property type="match status" value="1"/>
</dbReference>
<evidence type="ECO:0000313" key="7">
    <source>
        <dbReference type="EMBL" id="JAG93335.1"/>
    </source>
</evidence>
<dbReference type="GO" id="GO:0008171">
    <property type="term" value="F:O-methyltransferase activity"/>
    <property type="evidence" value="ECO:0007669"/>
    <property type="project" value="InterPro"/>
</dbReference>
<dbReference type="InterPro" id="IPR036390">
    <property type="entry name" value="WH_DNA-bd_sf"/>
</dbReference>
<feature type="active site" description="Proton acceptor" evidence="4">
    <location>
        <position position="275"/>
    </location>
</feature>
<dbReference type="Pfam" id="PF08100">
    <property type="entry name" value="Dimerisation"/>
    <property type="match status" value="1"/>
</dbReference>
<dbReference type="Gene3D" id="3.40.50.150">
    <property type="entry name" value="Vaccinia Virus protein VP39"/>
    <property type="match status" value="1"/>
</dbReference>
<keyword evidence="1" id="KW-0489">Methyltransferase</keyword>
<dbReference type="PANTHER" id="PTHR11746">
    <property type="entry name" value="O-METHYLTRANSFERASE"/>
    <property type="match status" value="1"/>
</dbReference>
<dbReference type="InterPro" id="IPR012967">
    <property type="entry name" value="COMT_dimerisation"/>
</dbReference>
<dbReference type="InterPro" id="IPR036388">
    <property type="entry name" value="WH-like_DNA-bd_sf"/>
</dbReference>
<feature type="domain" description="O-methyltransferase dimerisation" evidence="6">
    <location>
        <begin position="35"/>
        <end position="119"/>
    </location>
</feature>
<evidence type="ECO:0000256" key="1">
    <source>
        <dbReference type="ARBA" id="ARBA00022603"/>
    </source>
</evidence>
<dbReference type="Gene3D" id="1.10.10.10">
    <property type="entry name" value="Winged helix-like DNA-binding domain superfamily/Winged helix DNA-binding domain"/>
    <property type="match status" value="1"/>
</dbReference>
<accession>A0A0D6QUC8</accession>
<organism evidence="7">
    <name type="scientific">Araucaria cunninghamii</name>
    <name type="common">Hoop pine</name>
    <name type="synonym">Moreton Bay pine</name>
    <dbReference type="NCBI Taxonomy" id="56994"/>
    <lineage>
        <taxon>Eukaryota</taxon>
        <taxon>Viridiplantae</taxon>
        <taxon>Streptophyta</taxon>
        <taxon>Embryophyta</taxon>
        <taxon>Tracheophyta</taxon>
        <taxon>Spermatophyta</taxon>
        <taxon>Pinopsida</taxon>
        <taxon>Pinidae</taxon>
        <taxon>Conifers II</taxon>
        <taxon>Araucariales</taxon>
        <taxon>Araucariaceae</taxon>
        <taxon>Araucaria</taxon>
    </lineage>
</organism>
<protein>
    <recommendedName>
        <fullName evidence="8">O-methyltransferase domain-containing protein</fullName>
    </recommendedName>
</protein>
<dbReference type="InterPro" id="IPR029063">
    <property type="entry name" value="SAM-dependent_MTases_sf"/>
</dbReference>